<protein>
    <submittedName>
        <fullName evidence="2">Uncharacterized protein</fullName>
    </submittedName>
</protein>
<dbReference type="Proteomes" id="UP000631114">
    <property type="component" value="Unassembled WGS sequence"/>
</dbReference>
<evidence type="ECO:0000256" key="1">
    <source>
        <dbReference type="SAM" id="Coils"/>
    </source>
</evidence>
<comment type="caution">
    <text evidence="2">The sequence shown here is derived from an EMBL/GenBank/DDBJ whole genome shotgun (WGS) entry which is preliminary data.</text>
</comment>
<keyword evidence="1" id="KW-0175">Coiled coil</keyword>
<dbReference type="AlphaFoldDB" id="A0A835IHF4"/>
<reference evidence="2 3" key="1">
    <citation type="submission" date="2020-10" db="EMBL/GenBank/DDBJ databases">
        <title>The Coptis chinensis genome and diversification of protoberbering-type alkaloids.</title>
        <authorList>
            <person name="Wang B."/>
            <person name="Shu S."/>
            <person name="Song C."/>
            <person name="Liu Y."/>
        </authorList>
    </citation>
    <scope>NUCLEOTIDE SEQUENCE [LARGE SCALE GENOMIC DNA]</scope>
    <source>
        <strain evidence="2">HL-2020</strain>
        <tissue evidence="2">Leaf</tissue>
    </source>
</reference>
<accession>A0A835IHF4</accession>
<feature type="coiled-coil region" evidence="1">
    <location>
        <begin position="46"/>
        <end position="73"/>
    </location>
</feature>
<gene>
    <name evidence="2" type="ORF">IFM89_026379</name>
</gene>
<dbReference type="EMBL" id="JADFTS010000003">
    <property type="protein sequence ID" value="KAF9615778.1"/>
    <property type="molecule type" value="Genomic_DNA"/>
</dbReference>
<keyword evidence="3" id="KW-1185">Reference proteome</keyword>
<evidence type="ECO:0000313" key="2">
    <source>
        <dbReference type="EMBL" id="KAF9615778.1"/>
    </source>
</evidence>
<sequence length="74" mass="8070">MKSNKTACGLFLTEASKDKPSIGTCVTHQNFVVPLDSQILLSSHETSQLMENIDQLMAAAAAKEREMGNDEEQS</sequence>
<proteinExistence type="predicted"/>
<organism evidence="2 3">
    <name type="scientific">Coptis chinensis</name>
    <dbReference type="NCBI Taxonomy" id="261450"/>
    <lineage>
        <taxon>Eukaryota</taxon>
        <taxon>Viridiplantae</taxon>
        <taxon>Streptophyta</taxon>
        <taxon>Embryophyta</taxon>
        <taxon>Tracheophyta</taxon>
        <taxon>Spermatophyta</taxon>
        <taxon>Magnoliopsida</taxon>
        <taxon>Ranunculales</taxon>
        <taxon>Ranunculaceae</taxon>
        <taxon>Coptidoideae</taxon>
        <taxon>Coptis</taxon>
    </lineage>
</organism>
<evidence type="ECO:0000313" key="3">
    <source>
        <dbReference type="Proteomes" id="UP000631114"/>
    </source>
</evidence>
<name>A0A835IHF4_9MAGN</name>